<keyword evidence="2" id="KW-1185">Reference proteome</keyword>
<accession>A0A410QB04</accession>
<organism evidence="1 2">
    <name type="scientific">Acidilutibacter cellobiosedens</name>
    <dbReference type="NCBI Taxonomy" id="2507161"/>
    <lineage>
        <taxon>Bacteria</taxon>
        <taxon>Bacillati</taxon>
        <taxon>Bacillota</taxon>
        <taxon>Tissierellia</taxon>
        <taxon>Tissierellales</taxon>
        <taxon>Acidilutibacteraceae</taxon>
        <taxon>Acidilutibacter</taxon>
    </lineage>
</organism>
<reference evidence="2" key="1">
    <citation type="submission" date="2019-01" db="EMBL/GenBank/DDBJ databases">
        <title>Draft genomes of a novel of Sporanaerobacter strains.</title>
        <authorList>
            <person name="Ma S."/>
        </authorList>
    </citation>
    <scope>NUCLEOTIDE SEQUENCE [LARGE SCALE GENOMIC DNA]</scope>
    <source>
        <strain evidence="2">NJN-17</strain>
    </source>
</reference>
<dbReference type="KEGG" id="spoa:EQM13_06185"/>
<proteinExistence type="predicted"/>
<sequence length="145" mass="16459">MVKFICGEKGSGKTKKLIEMSNADIKAGNGNIVFVAIDHNHIFSLDYLVRLINAMEFNIEDIESFYGFLCGILSMDYDLDKVYVDGIYKLIKIEKKDIDYLIEKLNLLSEKFGVDFYIGLGVGSDYKLKQIPYKSSEYIIEVAGD</sequence>
<evidence type="ECO:0000313" key="2">
    <source>
        <dbReference type="Proteomes" id="UP000287969"/>
    </source>
</evidence>
<dbReference type="OrthoDB" id="1953676at2"/>
<gene>
    <name evidence="1" type="ORF">EQM13_06185</name>
</gene>
<evidence type="ECO:0000313" key="1">
    <source>
        <dbReference type="EMBL" id="QAT61202.1"/>
    </source>
</evidence>
<dbReference type="EMBL" id="CP035282">
    <property type="protein sequence ID" value="QAT61202.1"/>
    <property type="molecule type" value="Genomic_DNA"/>
</dbReference>
<protein>
    <recommendedName>
        <fullName evidence="3">Twitching motility protein PilT</fullName>
    </recommendedName>
</protein>
<dbReference type="AlphaFoldDB" id="A0A410QB04"/>
<dbReference type="RefSeq" id="WP_114219135.1">
    <property type="nucleotide sequence ID" value="NZ_CP035282.1"/>
</dbReference>
<dbReference type="Proteomes" id="UP000287969">
    <property type="component" value="Chromosome"/>
</dbReference>
<evidence type="ECO:0008006" key="3">
    <source>
        <dbReference type="Google" id="ProtNLM"/>
    </source>
</evidence>
<name>A0A410QB04_9FIRM</name>